<accession>A0A1H8RSZ0</accession>
<keyword evidence="3" id="KW-1185">Reference proteome</keyword>
<evidence type="ECO:0000259" key="1">
    <source>
        <dbReference type="SMART" id="SM00507"/>
    </source>
</evidence>
<dbReference type="Pfam" id="PF02720">
    <property type="entry name" value="DUF222"/>
    <property type="match status" value="1"/>
</dbReference>
<dbReference type="STRING" id="673521.SAMN05660991_01317"/>
<organism evidence="2 3">
    <name type="scientific">Trujillonella endophytica</name>
    <dbReference type="NCBI Taxonomy" id="673521"/>
    <lineage>
        <taxon>Bacteria</taxon>
        <taxon>Bacillati</taxon>
        <taxon>Actinomycetota</taxon>
        <taxon>Actinomycetes</taxon>
        <taxon>Geodermatophilales</taxon>
        <taxon>Geodermatophilaceae</taxon>
        <taxon>Trujillonella</taxon>
    </lineage>
</organism>
<dbReference type="InterPro" id="IPR003615">
    <property type="entry name" value="HNH_nuc"/>
</dbReference>
<feature type="domain" description="HNH nuclease" evidence="1">
    <location>
        <begin position="313"/>
        <end position="365"/>
    </location>
</feature>
<dbReference type="CDD" id="cd00085">
    <property type="entry name" value="HNHc"/>
    <property type="match status" value="1"/>
</dbReference>
<protein>
    <recommendedName>
        <fullName evidence="1">HNH nuclease domain-containing protein</fullName>
    </recommendedName>
</protein>
<dbReference type="InterPro" id="IPR003870">
    <property type="entry name" value="DUF222"/>
</dbReference>
<dbReference type="SMART" id="SM00507">
    <property type="entry name" value="HNHc"/>
    <property type="match status" value="1"/>
</dbReference>
<name>A0A1H8RSZ0_9ACTN</name>
<dbReference type="OrthoDB" id="5173535at2"/>
<dbReference type="EMBL" id="FOEE01000003">
    <property type="protein sequence ID" value="SEO69581.1"/>
    <property type="molecule type" value="Genomic_DNA"/>
</dbReference>
<dbReference type="Proteomes" id="UP000198960">
    <property type="component" value="Unassembled WGS sequence"/>
</dbReference>
<reference evidence="3" key="1">
    <citation type="submission" date="2016-10" db="EMBL/GenBank/DDBJ databases">
        <authorList>
            <person name="Varghese N."/>
            <person name="Submissions S."/>
        </authorList>
    </citation>
    <scope>NUCLEOTIDE SEQUENCE [LARGE SCALE GENOMIC DNA]</scope>
    <source>
        <strain evidence="3">DSM 45413</strain>
    </source>
</reference>
<proteinExistence type="predicted"/>
<gene>
    <name evidence="2" type="ORF">SAMN05660991_01317</name>
</gene>
<evidence type="ECO:0000313" key="3">
    <source>
        <dbReference type="Proteomes" id="UP000198960"/>
    </source>
</evidence>
<sequence length="414" mass="43812">MCSTDGPGADEERLHALTDAELLAEVAALVAEQNWVAARLTAAVRVADARQAAEHDGLKTMQSWLRTHCGMKRPAASALVHRGRALDLLPATGAAFAAGAIGADHVTEIARITAPQHVAAAAEQGVDLAAVDAALATIATGRPFQALAEAVADYLARLDPDGPEPDPARQRALTIARHPDGTVTMHAELDSVGGEKVTAVLESMAAASRCAADDRTAAQRRADALVQWADNTLAAGQVPTLRTRRSQIAAVVGVDALVDPATGKTAARTGFGATLSAARARWLACDSTVARVVMGTDGEPLDRGREVRIVPAPLRHLLDLRDAGCVFAGCDAPYWWCEAHHILHWAFGGETEPDNLGLLCERHHGKVHHGFRIERDPGGAWHTYRPDGTELLLHREDLLTGKAPSKGQDLLVPA</sequence>
<dbReference type="AlphaFoldDB" id="A0A1H8RSZ0"/>
<dbReference type="RefSeq" id="WP_091941343.1">
    <property type="nucleotide sequence ID" value="NZ_FOEE01000003.1"/>
</dbReference>
<evidence type="ECO:0000313" key="2">
    <source>
        <dbReference type="EMBL" id="SEO69581.1"/>
    </source>
</evidence>